<evidence type="ECO:0000256" key="1">
    <source>
        <dbReference type="ARBA" id="ARBA00006845"/>
    </source>
</evidence>
<dbReference type="EMBL" id="CP108090">
    <property type="protein sequence ID" value="WUQ10402.1"/>
    <property type="molecule type" value="Genomic_DNA"/>
</dbReference>
<protein>
    <submittedName>
        <fullName evidence="3">Barstar family protein</fullName>
    </submittedName>
</protein>
<dbReference type="Pfam" id="PF01337">
    <property type="entry name" value="Barstar"/>
    <property type="match status" value="1"/>
</dbReference>
<dbReference type="Proteomes" id="UP001432039">
    <property type="component" value="Chromosome"/>
</dbReference>
<sequence>MPVDLLLPMTGRTYVVRLDGREMGDTDAVFTQFYDRLRLPDYFGWNWNALFDCLRDLHWLPAEHYVLVIEAADEILPGDPAGQGLLFGTLVRAGRRWSRTRRSDGVDLSRLAIVMSCAAASVPNLRERLRACWHEEEHG</sequence>
<accession>A0ABZ1T560</accession>
<gene>
    <name evidence="3" type="ORF">OG517_02565</name>
</gene>
<feature type="domain" description="Barstar (barnase inhibitor)" evidence="2">
    <location>
        <begin position="15"/>
        <end position="102"/>
    </location>
</feature>
<dbReference type="InterPro" id="IPR035905">
    <property type="entry name" value="Barstar-like_sf"/>
</dbReference>
<proteinExistence type="inferred from homology"/>
<dbReference type="SUPFAM" id="SSF52038">
    <property type="entry name" value="Barstar-related"/>
    <property type="match status" value="1"/>
</dbReference>
<dbReference type="Gene3D" id="3.30.370.10">
    <property type="entry name" value="Barstar-like"/>
    <property type="match status" value="1"/>
</dbReference>
<comment type="similarity">
    <text evidence="1">Belongs to the barstar family.</text>
</comment>
<evidence type="ECO:0000259" key="2">
    <source>
        <dbReference type="Pfam" id="PF01337"/>
    </source>
</evidence>
<dbReference type="RefSeq" id="WP_328959958.1">
    <property type="nucleotide sequence ID" value="NZ_CP108090.1"/>
</dbReference>
<keyword evidence="4" id="KW-1185">Reference proteome</keyword>
<dbReference type="InterPro" id="IPR000468">
    <property type="entry name" value="Barstar"/>
</dbReference>
<name>A0ABZ1T560_STRVG</name>
<evidence type="ECO:0000313" key="4">
    <source>
        <dbReference type="Proteomes" id="UP001432039"/>
    </source>
</evidence>
<organism evidence="3 4">
    <name type="scientific">Streptomyces virginiae</name>
    <name type="common">Streptomyces cinnamonensis</name>
    <dbReference type="NCBI Taxonomy" id="1961"/>
    <lineage>
        <taxon>Bacteria</taxon>
        <taxon>Bacillati</taxon>
        <taxon>Actinomycetota</taxon>
        <taxon>Actinomycetes</taxon>
        <taxon>Kitasatosporales</taxon>
        <taxon>Streptomycetaceae</taxon>
        <taxon>Streptomyces</taxon>
    </lineage>
</organism>
<evidence type="ECO:0000313" key="3">
    <source>
        <dbReference type="EMBL" id="WUQ10402.1"/>
    </source>
</evidence>
<reference evidence="3" key="1">
    <citation type="submission" date="2022-10" db="EMBL/GenBank/DDBJ databases">
        <title>The complete genomes of actinobacterial strains from the NBC collection.</title>
        <authorList>
            <person name="Joergensen T.S."/>
            <person name="Alvarez Arevalo M."/>
            <person name="Sterndorff E.B."/>
            <person name="Faurdal D."/>
            <person name="Vuksanovic O."/>
            <person name="Mourched A.-S."/>
            <person name="Charusanti P."/>
            <person name="Shaw S."/>
            <person name="Blin K."/>
            <person name="Weber T."/>
        </authorList>
    </citation>
    <scope>NUCLEOTIDE SEQUENCE</scope>
    <source>
        <strain evidence="3">NBC_00248</strain>
    </source>
</reference>